<evidence type="ECO:0000313" key="2">
    <source>
        <dbReference type="EMBL" id="GGC53908.1"/>
    </source>
</evidence>
<dbReference type="SUPFAM" id="SSF51695">
    <property type="entry name" value="PLC-like phosphodiesterases"/>
    <property type="match status" value="1"/>
</dbReference>
<dbReference type="InterPro" id="IPR030395">
    <property type="entry name" value="GP_PDE_dom"/>
</dbReference>
<evidence type="ECO:0000259" key="1">
    <source>
        <dbReference type="PROSITE" id="PS51704"/>
    </source>
</evidence>
<dbReference type="InterPro" id="IPR017946">
    <property type="entry name" value="PLC-like_Pdiesterase_TIM-brl"/>
</dbReference>
<protein>
    <submittedName>
        <fullName evidence="2">Glycerophosphoryl diester phosphodiesterase</fullName>
    </submittedName>
</protein>
<organism evidence="2 3">
    <name type="scientific">Hoyosella rhizosphaerae</name>
    <dbReference type="NCBI Taxonomy" id="1755582"/>
    <lineage>
        <taxon>Bacteria</taxon>
        <taxon>Bacillati</taxon>
        <taxon>Actinomycetota</taxon>
        <taxon>Actinomycetes</taxon>
        <taxon>Mycobacteriales</taxon>
        <taxon>Hoyosellaceae</taxon>
        <taxon>Hoyosella</taxon>
    </lineage>
</organism>
<feature type="domain" description="GP-PDE" evidence="1">
    <location>
        <begin position="1"/>
        <end position="225"/>
    </location>
</feature>
<dbReference type="GO" id="GO:0006629">
    <property type="term" value="P:lipid metabolic process"/>
    <property type="evidence" value="ECO:0007669"/>
    <property type="project" value="InterPro"/>
</dbReference>
<reference evidence="2" key="2">
    <citation type="submission" date="2020-09" db="EMBL/GenBank/DDBJ databases">
        <authorList>
            <person name="Sun Q."/>
            <person name="Zhou Y."/>
        </authorList>
    </citation>
    <scope>NUCLEOTIDE SEQUENCE</scope>
    <source>
        <strain evidence="2">CGMCC 1.15478</strain>
    </source>
</reference>
<comment type="caution">
    <text evidence="2">The sequence shown here is derived from an EMBL/GenBank/DDBJ whole genome shotgun (WGS) entry which is preliminary data.</text>
</comment>
<dbReference type="Gene3D" id="3.20.20.190">
    <property type="entry name" value="Phosphatidylinositol (PI) phosphodiesterase"/>
    <property type="match status" value="1"/>
</dbReference>
<dbReference type="GO" id="GO:0008081">
    <property type="term" value="F:phosphoric diester hydrolase activity"/>
    <property type="evidence" value="ECO:0007669"/>
    <property type="project" value="InterPro"/>
</dbReference>
<accession>A0A916X9M0</accession>
<name>A0A916X9M0_9ACTN</name>
<dbReference type="PANTHER" id="PTHR43805:SF1">
    <property type="entry name" value="GP-PDE DOMAIN-CONTAINING PROTEIN"/>
    <property type="match status" value="1"/>
</dbReference>
<reference evidence="2" key="1">
    <citation type="journal article" date="2014" name="Int. J. Syst. Evol. Microbiol.">
        <title>Complete genome sequence of Corynebacterium casei LMG S-19264T (=DSM 44701T), isolated from a smear-ripened cheese.</title>
        <authorList>
            <consortium name="US DOE Joint Genome Institute (JGI-PGF)"/>
            <person name="Walter F."/>
            <person name="Albersmeier A."/>
            <person name="Kalinowski J."/>
            <person name="Ruckert C."/>
        </authorList>
    </citation>
    <scope>NUCLEOTIDE SEQUENCE</scope>
    <source>
        <strain evidence="2">CGMCC 1.15478</strain>
    </source>
</reference>
<dbReference type="PANTHER" id="PTHR43805">
    <property type="entry name" value="GLYCEROPHOSPHORYL DIESTER PHOSPHODIESTERASE"/>
    <property type="match status" value="1"/>
</dbReference>
<dbReference type="Proteomes" id="UP000641514">
    <property type="component" value="Unassembled WGS sequence"/>
</dbReference>
<sequence>MTEAVRNGYSYIEIDVHATSDGVVIVLHDATLDRVSDVAGKVSSIPWSQVQSAKVGGKGAVSTLEEVLAALPSARFNIDVKTDSAVDPFVDLIERTQSHGRISIASFSTRRLSRLRRKFQRRGGVPAAAFSPAGVAAVWALSRTPWSQKVPLGGLRRVAWGDMAQVPRTYRGRTLVDDRFVALVHRLGAEVHVWTVDDDSDMRALLDIGVDGIVTDRPDVLIDVLRERGQWQKP</sequence>
<dbReference type="PROSITE" id="PS51704">
    <property type="entry name" value="GP_PDE"/>
    <property type="match status" value="1"/>
</dbReference>
<keyword evidence="3" id="KW-1185">Reference proteome</keyword>
<dbReference type="EMBL" id="BMJH01000001">
    <property type="protein sequence ID" value="GGC53908.1"/>
    <property type="molecule type" value="Genomic_DNA"/>
</dbReference>
<evidence type="ECO:0000313" key="3">
    <source>
        <dbReference type="Proteomes" id="UP000641514"/>
    </source>
</evidence>
<dbReference type="AlphaFoldDB" id="A0A916X9M0"/>
<gene>
    <name evidence="2" type="primary">glpQ</name>
    <name evidence="2" type="ORF">GCM10011410_02850</name>
</gene>
<proteinExistence type="predicted"/>
<dbReference type="Pfam" id="PF03009">
    <property type="entry name" value="GDPD"/>
    <property type="match status" value="1"/>
</dbReference>